<dbReference type="InterPro" id="IPR011992">
    <property type="entry name" value="EF-hand-dom_pair"/>
</dbReference>
<evidence type="ECO:0000313" key="6">
    <source>
        <dbReference type="EMBL" id="KAK9765568.1"/>
    </source>
</evidence>
<proteinExistence type="predicted"/>
<evidence type="ECO:0000256" key="2">
    <source>
        <dbReference type="ARBA" id="ARBA00022737"/>
    </source>
</evidence>
<dbReference type="InterPro" id="IPR002048">
    <property type="entry name" value="EF_hand_dom"/>
</dbReference>
<dbReference type="Gene3D" id="1.10.238.10">
    <property type="entry name" value="EF-hand"/>
    <property type="match status" value="1"/>
</dbReference>
<dbReference type="Pfam" id="PF13499">
    <property type="entry name" value="EF-hand_7"/>
    <property type="match status" value="1"/>
</dbReference>
<evidence type="ECO:0000256" key="4">
    <source>
        <dbReference type="SAM" id="SignalP"/>
    </source>
</evidence>
<evidence type="ECO:0000313" key="7">
    <source>
        <dbReference type="Proteomes" id="UP001479436"/>
    </source>
</evidence>
<dbReference type="InterPro" id="IPR052110">
    <property type="entry name" value="MCFD2-like"/>
</dbReference>
<gene>
    <name evidence="6" type="ORF">K7432_005989</name>
</gene>
<evidence type="ECO:0000256" key="3">
    <source>
        <dbReference type="ARBA" id="ARBA00022837"/>
    </source>
</evidence>
<evidence type="ECO:0000256" key="1">
    <source>
        <dbReference type="ARBA" id="ARBA00022729"/>
    </source>
</evidence>
<dbReference type="EMBL" id="JASJQH010000251">
    <property type="protein sequence ID" value="KAK9765568.1"/>
    <property type="molecule type" value="Genomic_DNA"/>
</dbReference>
<sequence length="142" mass="16243">MKFTTGISLTFLLLVLTHNSLVQGKFDPDEEHSNYGDMEKARSFVKSFLAQKKSKDSLEVNEADTPYFLFNVYDTDGDGYLDGNELRNGFKEFEEKENGKKHHSLEALNEYVDHVLGEDDIDGDGKISMEEYLASQEYHESD</sequence>
<keyword evidence="2" id="KW-0677">Repeat</keyword>
<dbReference type="PANTHER" id="PTHR23104">
    <property type="entry name" value="MULTIPLE COAGULATION FACTOR DEFICIENCY PROTEIN 2 NEURAL STEM CELL DERIVED NEURONAL SURVIVAL PROTEIN"/>
    <property type="match status" value="1"/>
</dbReference>
<feature type="domain" description="EF-hand" evidence="5">
    <location>
        <begin position="61"/>
        <end position="96"/>
    </location>
</feature>
<dbReference type="SUPFAM" id="SSF47473">
    <property type="entry name" value="EF-hand"/>
    <property type="match status" value="1"/>
</dbReference>
<keyword evidence="1 4" id="KW-0732">Signal</keyword>
<reference evidence="6 7" key="1">
    <citation type="submission" date="2023-04" db="EMBL/GenBank/DDBJ databases">
        <title>Genome of Basidiobolus ranarum AG-B5.</title>
        <authorList>
            <person name="Stajich J.E."/>
            <person name="Carter-House D."/>
            <person name="Gryganskyi A."/>
        </authorList>
    </citation>
    <scope>NUCLEOTIDE SEQUENCE [LARGE SCALE GENOMIC DNA]</scope>
    <source>
        <strain evidence="6 7">AG-B5</strain>
    </source>
</reference>
<protein>
    <recommendedName>
        <fullName evidence="5">EF-hand domain-containing protein</fullName>
    </recommendedName>
</protein>
<dbReference type="CDD" id="cd00051">
    <property type="entry name" value="EFh"/>
    <property type="match status" value="1"/>
</dbReference>
<dbReference type="PANTHER" id="PTHR23104:SF1">
    <property type="entry name" value="EF-HAND DOMAIN-CONTAINING PROTEIN"/>
    <property type="match status" value="1"/>
</dbReference>
<comment type="caution">
    <text evidence="6">The sequence shown here is derived from an EMBL/GenBank/DDBJ whole genome shotgun (WGS) entry which is preliminary data.</text>
</comment>
<keyword evidence="7" id="KW-1185">Reference proteome</keyword>
<feature type="chain" id="PRO_5046223949" description="EF-hand domain-containing protein" evidence="4">
    <location>
        <begin position="25"/>
        <end position="142"/>
    </location>
</feature>
<dbReference type="Proteomes" id="UP001479436">
    <property type="component" value="Unassembled WGS sequence"/>
</dbReference>
<dbReference type="PROSITE" id="PS00018">
    <property type="entry name" value="EF_HAND_1"/>
    <property type="match status" value="2"/>
</dbReference>
<accession>A0ABR2WVL5</accession>
<keyword evidence="3" id="KW-0106">Calcium</keyword>
<name>A0ABR2WVL5_9FUNG</name>
<organism evidence="6 7">
    <name type="scientific">Basidiobolus ranarum</name>
    <dbReference type="NCBI Taxonomy" id="34480"/>
    <lineage>
        <taxon>Eukaryota</taxon>
        <taxon>Fungi</taxon>
        <taxon>Fungi incertae sedis</taxon>
        <taxon>Zoopagomycota</taxon>
        <taxon>Entomophthoromycotina</taxon>
        <taxon>Basidiobolomycetes</taxon>
        <taxon>Basidiobolales</taxon>
        <taxon>Basidiobolaceae</taxon>
        <taxon>Basidiobolus</taxon>
    </lineage>
</organism>
<feature type="signal peptide" evidence="4">
    <location>
        <begin position="1"/>
        <end position="24"/>
    </location>
</feature>
<evidence type="ECO:0000259" key="5">
    <source>
        <dbReference type="PROSITE" id="PS50222"/>
    </source>
</evidence>
<dbReference type="PROSITE" id="PS50222">
    <property type="entry name" value="EF_HAND_2"/>
    <property type="match status" value="1"/>
</dbReference>
<dbReference type="InterPro" id="IPR018247">
    <property type="entry name" value="EF_Hand_1_Ca_BS"/>
</dbReference>